<dbReference type="Proteomes" id="UP000001611">
    <property type="component" value="Chromosome 2"/>
</dbReference>
<reference evidence="2 3" key="1">
    <citation type="submission" date="2008-03" db="EMBL/GenBank/DDBJ databases">
        <title>The Genome Sequence of Verticillium dahliae VdLs.17.</title>
        <authorList>
            <consortium name="The Broad Institute Genome Sequencing Platform"/>
            <person name="Ma L.-J.J."/>
            <person name="Klosterman S.J."/>
            <person name="Subbarao K."/>
            <person name="Dobinson K."/>
            <person name="Veronese P."/>
            <person name="Kang S."/>
            <person name="Gold S.E."/>
            <person name="Young S."/>
            <person name="Jaffe D."/>
            <person name="Gnerre S."/>
            <person name="Berlin A."/>
            <person name="Heiman D."/>
            <person name="Hepburn T."/>
            <person name="Sykes S."/>
            <person name="Alvarado L."/>
            <person name="Kodira C.D."/>
            <person name="Lander E."/>
            <person name="Galagan J."/>
            <person name="Nusbaum C."/>
            <person name="Birren B."/>
        </authorList>
    </citation>
    <scope>NUCLEOTIDE SEQUENCE [LARGE SCALE GENOMIC DNA]</scope>
    <source>
        <strain evidence="3">VdLs.17 / ATCC MYA-4575 / FGSC 10137</strain>
    </source>
</reference>
<sequence length="134" mass="14713">MLALNPRYGPSATRAPEFLIVQEVLVYDGPAAAGLFNRSDMVAQNIVETYPRIDEAVGCLSTAPPPTSAITSNERQRRPTVWSSTSCLKDTPKSADPIPILTLLQIPQVYLVGHDDFARRGQKIPKLQVEPAWV</sequence>
<dbReference type="SMR" id="G2XC88"/>
<evidence type="ECO:0000313" key="3">
    <source>
        <dbReference type="Proteomes" id="UP000001611"/>
    </source>
</evidence>
<dbReference type="HOGENOM" id="CLU_1897818_0_0_1"/>
<dbReference type="GeneID" id="20709233"/>
<evidence type="ECO:0000313" key="2">
    <source>
        <dbReference type="EMBL" id="EGY16606.1"/>
    </source>
</evidence>
<dbReference type="KEGG" id="vda:VDAG_07770"/>
<evidence type="ECO:0000256" key="1">
    <source>
        <dbReference type="SAM" id="MobiDB-lite"/>
    </source>
</evidence>
<protein>
    <submittedName>
        <fullName evidence="2">Uncharacterized protein</fullName>
    </submittedName>
</protein>
<keyword evidence="3" id="KW-1185">Reference proteome</keyword>
<organism evidence="2 3">
    <name type="scientific">Verticillium dahliae (strain VdLs.17 / ATCC MYA-4575 / FGSC 10137)</name>
    <name type="common">Verticillium wilt</name>
    <dbReference type="NCBI Taxonomy" id="498257"/>
    <lineage>
        <taxon>Eukaryota</taxon>
        <taxon>Fungi</taxon>
        <taxon>Dikarya</taxon>
        <taxon>Ascomycota</taxon>
        <taxon>Pezizomycotina</taxon>
        <taxon>Sordariomycetes</taxon>
        <taxon>Hypocreomycetidae</taxon>
        <taxon>Glomerellales</taxon>
        <taxon>Plectosphaerellaceae</taxon>
        <taxon>Verticillium</taxon>
    </lineage>
</organism>
<dbReference type="RefSeq" id="XP_009650831.1">
    <property type="nucleotide sequence ID" value="XM_009652536.1"/>
</dbReference>
<gene>
    <name evidence="2" type="ORF">VDAG_07770</name>
</gene>
<accession>G2XC88</accession>
<feature type="region of interest" description="Disordered" evidence="1">
    <location>
        <begin position="64"/>
        <end position="89"/>
    </location>
</feature>
<dbReference type="InParanoid" id="G2XC88"/>
<dbReference type="AlphaFoldDB" id="G2XC88"/>
<proteinExistence type="predicted"/>
<name>G2XC88_VERDV</name>
<dbReference type="EMBL" id="DS572712">
    <property type="protein sequence ID" value="EGY16606.1"/>
    <property type="molecule type" value="Genomic_DNA"/>
</dbReference>